<dbReference type="GO" id="GO:0002309">
    <property type="term" value="P:T cell proliferation involved in immune response"/>
    <property type="evidence" value="ECO:0007669"/>
    <property type="project" value="InterPro"/>
</dbReference>
<protein>
    <recommendedName>
        <fullName evidence="14">Tumor necrosis factor ligand superfamily member 18</fullName>
    </recommendedName>
    <alternativeName>
        <fullName evidence="15">Glucocorticoid-induced TNF-related ligand</fullName>
    </alternativeName>
</protein>
<dbReference type="GO" id="GO:0002687">
    <property type="term" value="P:positive regulation of leukocyte migration"/>
    <property type="evidence" value="ECO:0007669"/>
    <property type="project" value="UniProtKB-ARBA"/>
</dbReference>
<sequence length="214" mass="23619">MGMGIGDESKEKDGFSGTSDEIPETQNKRKDGEGFSHMGRRALISAENEFETHGEYASTPCKPSRSTEAMLEAMGFFSTGYGAASLFLQHSSLHSFPTQGPSPSRWQMASPKPPCVSQIADWKLKILRDGLYSIYGEVAPNTTYKEPAPFEVRLRKNEGIIQVLTNKATIQNVGGTYELHAGDIIDLIFNAEHQVLKNNTYWGVILLANPQFIS</sequence>
<keyword evidence="19" id="KW-1185">Reference proteome</keyword>
<dbReference type="PANTHER" id="PTHR15267">
    <property type="entry name" value="TUMOR NECROSIS FACTOR LIGAND SUPERFAMILY MEMBER 18"/>
    <property type="match status" value="1"/>
</dbReference>
<keyword evidence="4" id="KW-0202">Cytokine</keyword>
<evidence type="ECO:0000256" key="9">
    <source>
        <dbReference type="ARBA" id="ARBA00023130"/>
    </source>
</evidence>
<gene>
    <name evidence="18" type="ORF">MDA_GLEAN10014799</name>
</gene>
<dbReference type="GO" id="GO:0033209">
    <property type="term" value="P:tumor necrosis factor-mediated signaling pathway"/>
    <property type="evidence" value="ECO:0007669"/>
    <property type="project" value="InterPro"/>
</dbReference>
<evidence type="ECO:0000313" key="18">
    <source>
        <dbReference type="EMBL" id="ELK27784.1"/>
    </source>
</evidence>
<evidence type="ECO:0000256" key="7">
    <source>
        <dbReference type="ARBA" id="ARBA00022968"/>
    </source>
</evidence>
<evidence type="ECO:0000256" key="8">
    <source>
        <dbReference type="ARBA" id="ARBA00022989"/>
    </source>
</evidence>
<evidence type="ECO:0000256" key="15">
    <source>
        <dbReference type="ARBA" id="ARBA00078193"/>
    </source>
</evidence>
<feature type="region of interest" description="Disordered" evidence="16">
    <location>
        <begin position="1"/>
        <end position="36"/>
    </location>
</feature>
<evidence type="ECO:0000256" key="2">
    <source>
        <dbReference type="ARBA" id="ARBA00008670"/>
    </source>
</evidence>
<keyword evidence="9" id="KW-1064">Adaptive immunity</keyword>
<dbReference type="SUPFAM" id="SSF49842">
    <property type="entry name" value="TNF-like"/>
    <property type="match status" value="1"/>
</dbReference>
<dbReference type="GO" id="GO:0045785">
    <property type="term" value="P:positive regulation of cell adhesion"/>
    <property type="evidence" value="ECO:0007669"/>
    <property type="project" value="UniProtKB-ARBA"/>
</dbReference>
<evidence type="ECO:0000256" key="13">
    <source>
        <dbReference type="ARBA" id="ARBA00059256"/>
    </source>
</evidence>
<keyword evidence="10" id="KW-0472">Membrane</keyword>
<dbReference type="GO" id="GO:0042129">
    <property type="term" value="P:regulation of T cell proliferation"/>
    <property type="evidence" value="ECO:0007669"/>
    <property type="project" value="TreeGrafter"/>
</dbReference>
<keyword evidence="3" id="KW-1003">Cell membrane</keyword>
<keyword evidence="11" id="KW-1015">Disulfide bond</keyword>
<evidence type="ECO:0000256" key="14">
    <source>
        <dbReference type="ARBA" id="ARBA00074590"/>
    </source>
</evidence>
<evidence type="ECO:0000313" key="19">
    <source>
        <dbReference type="Proteomes" id="UP000010556"/>
    </source>
</evidence>
<keyword evidence="7" id="KW-0735">Signal-anchor</keyword>
<dbReference type="GO" id="GO:0002250">
    <property type="term" value="P:adaptive immune response"/>
    <property type="evidence" value="ECO:0007669"/>
    <property type="project" value="UniProtKB-KW"/>
</dbReference>
<dbReference type="InterPro" id="IPR008983">
    <property type="entry name" value="Tumour_necrosis_fac-like_dom"/>
</dbReference>
<dbReference type="GO" id="GO:0005615">
    <property type="term" value="C:extracellular space"/>
    <property type="evidence" value="ECO:0007669"/>
    <property type="project" value="UniProtKB-KW"/>
</dbReference>
<dbReference type="PROSITE" id="PS50049">
    <property type="entry name" value="THD_2"/>
    <property type="match status" value="1"/>
</dbReference>
<evidence type="ECO:0000256" key="1">
    <source>
        <dbReference type="ARBA" id="ARBA00004401"/>
    </source>
</evidence>
<keyword evidence="6" id="KW-0391">Immunity</keyword>
<dbReference type="EMBL" id="KB109864">
    <property type="protein sequence ID" value="ELK27784.1"/>
    <property type="molecule type" value="Genomic_DNA"/>
</dbReference>
<evidence type="ECO:0000256" key="5">
    <source>
        <dbReference type="ARBA" id="ARBA00022692"/>
    </source>
</evidence>
<dbReference type="GO" id="GO:0080090">
    <property type="term" value="P:regulation of primary metabolic process"/>
    <property type="evidence" value="ECO:0007669"/>
    <property type="project" value="UniProtKB-ARBA"/>
</dbReference>
<dbReference type="Proteomes" id="UP000010556">
    <property type="component" value="Unassembled WGS sequence"/>
</dbReference>
<reference evidence="19" key="1">
    <citation type="journal article" date="2013" name="Science">
        <title>Comparative analysis of bat genomes provides insight into the evolution of flight and immunity.</title>
        <authorList>
            <person name="Zhang G."/>
            <person name="Cowled C."/>
            <person name="Shi Z."/>
            <person name="Huang Z."/>
            <person name="Bishop-Lilly K.A."/>
            <person name="Fang X."/>
            <person name="Wynne J.W."/>
            <person name="Xiong Z."/>
            <person name="Baker M.L."/>
            <person name="Zhao W."/>
            <person name="Tachedjian M."/>
            <person name="Zhu Y."/>
            <person name="Zhou P."/>
            <person name="Jiang X."/>
            <person name="Ng J."/>
            <person name="Yang L."/>
            <person name="Wu L."/>
            <person name="Xiao J."/>
            <person name="Feng Y."/>
            <person name="Chen Y."/>
            <person name="Sun X."/>
            <person name="Zhang Y."/>
            <person name="Marsh G.A."/>
            <person name="Crameri G."/>
            <person name="Broder C.C."/>
            <person name="Frey K.G."/>
            <person name="Wang L.F."/>
            <person name="Wang J."/>
        </authorList>
    </citation>
    <scope>NUCLEOTIDE SEQUENCE [LARGE SCALE GENOMIC DNA]</scope>
</reference>
<dbReference type="Gene3D" id="2.60.120.40">
    <property type="match status" value="1"/>
</dbReference>
<proteinExistence type="inferred from homology"/>
<dbReference type="GO" id="GO:0005164">
    <property type="term" value="F:tumor necrosis factor receptor binding"/>
    <property type="evidence" value="ECO:0007669"/>
    <property type="project" value="InterPro"/>
</dbReference>
<evidence type="ECO:0000259" key="17">
    <source>
        <dbReference type="PROSITE" id="PS50049"/>
    </source>
</evidence>
<keyword evidence="12" id="KW-0325">Glycoprotein</keyword>
<keyword evidence="8" id="KW-1133">Transmembrane helix</keyword>
<evidence type="ECO:0000256" key="3">
    <source>
        <dbReference type="ARBA" id="ARBA00022475"/>
    </source>
</evidence>
<evidence type="ECO:0000256" key="11">
    <source>
        <dbReference type="ARBA" id="ARBA00023157"/>
    </source>
</evidence>
<dbReference type="PANTHER" id="PTHR15267:SF1">
    <property type="entry name" value="TUMOR NECROSIS FACTOR LIGAND SUPERFAMILY MEMBER 18"/>
    <property type="match status" value="1"/>
</dbReference>
<evidence type="ECO:0000256" key="4">
    <source>
        <dbReference type="ARBA" id="ARBA00022514"/>
    </source>
</evidence>
<comment type="similarity">
    <text evidence="2">Belongs to the tumor necrosis factor family.</text>
</comment>
<dbReference type="InterPro" id="IPR006052">
    <property type="entry name" value="TNF_dom"/>
</dbReference>
<organism evidence="18 19">
    <name type="scientific">Myotis davidii</name>
    <name type="common">David's myotis</name>
    <dbReference type="NCBI Taxonomy" id="225400"/>
    <lineage>
        <taxon>Eukaryota</taxon>
        <taxon>Metazoa</taxon>
        <taxon>Chordata</taxon>
        <taxon>Craniata</taxon>
        <taxon>Vertebrata</taxon>
        <taxon>Euteleostomi</taxon>
        <taxon>Mammalia</taxon>
        <taxon>Eutheria</taxon>
        <taxon>Laurasiatheria</taxon>
        <taxon>Chiroptera</taxon>
        <taxon>Yangochiroptera</taxon>
        <taxon>Vespertilionidae</taxon>
        <taxon>Myotis</taxon>
    </lineage>
</organism>
<dbReference type="GO" id="GO:0060255">
    <property type="term" value="P:regulation of macromolecule metabolic process"/>
    <property type="evidence" value="ECO:0007669"/>
    <property type="project" value="UniProtKB-ARBA"/>
</dbReference>
<evidence type="ECO:0000256" key="16">
    <source>
        <dbReference type="SAM" id="MobiDB-lite"/>
    </source>
</evidence>
<keyword evidence="5" id="KW-0812">Transmembrane</keyword>
<dbReference type="GO" id="GO:0005125">
    <property type="term" value="F:cytokine activity"/>
    <property type="evidence" value="ECO:0007669"/>
    <property type="project" value="UniProtKB-KW"/>
</dbReference>
<feature type="domain" description="THD" evidence="17">
    <location>
        <begin position="82"/>
        <end position="207"/>
    </location>
</feature>
<name>L5LMU7_MYODS</name>
<comment type="function">
    <text evidence="13">Cytokine that binds to TNFRSF18/AITR/GITR. Regulates T-cell responses. Can function as costimulator and lower the threshold for T-cell activation and T-cell proliferation. Important for interactions between activated T-lymphocytes and endothelial cells. Mediates activation of NF-kappa-B. Triggers increased phosphorylation of STAT1 and up-regulates expression of VCAM1 and ICAM1. Promotes leukocyte adhesion to endothelial cells. Regulates migration of monocytes from the splenic reservoir to sites of inflammation.</text>
</comment>
<dbReference type="FunFam" id="2.60.120.40:FF:000026">
    <property type="entry name" value="Tumor necrosis factor ligand superfamily member 18"/>
    <property type="match status" value="1"/>
</dbReference>
<dbReference type="GO" id="GO:0042802">
    <property type="term" value="F:identical protein binding"/>
    <property type="evidence" value="ECO:0007669"/>
    <property type="project" value="UniProtKB-ARBA"/>
</dbReference>
<evidence type="ECO:0000256" key="12">
    <source>
        <dbReference type="ARBA" id="ARBA00023180"/>
    </source>
</evidence>
<accession>L5LMU7</accession>
<comment type="subcellular location">
    <subcellularLocation>
        <location evidence="1">Cell membrane</location>
        <topology evidence="1">Single-pass type II membrane protein</topology>
    </subcellularLocation>
</comment>
<dbReference type="AlphaFoldDB" id="L5LMU7"/>
<evidence type="ECO:0000256" key="10">
    <source>
        <dbReference type="ARBA" id="ARBA00023136"/>
    </source>
</evidence>
<dbReference type="InterPro" id="IPR042380">
    <property type="entry name" value="TNFSF18"/>
</dbReference>
<evidence type="ECO:0000256" key="6">
    <source>
        <dbReference type="ARBA" id="ARBA00022859"/>
    </source>
</evidence>
<dbReference type="GO" id="GO:0009986">
    <property type="term" value="C:cell surface"/>
    <property type="evidence" value="ECO:0007669"/>
    <property type="project" value="TreeGrafter"/>
</dbReference>
<dbReference type="GO" id="GO:0005886">
    <property type="term" value="C:plasma membrane"/>
    <property type="evidence" value="ECO:0007669"/>
    <property type="project" value="UniProtKB-SubCell"/>
</dbReference>